<evidence type="ECO:0000256" key="1">
    <source>
        <dbReference type="ARBA" id="ARBA00009500"/>
    </source>
</evidence>
<dbReference type="OrthoDB" id="1063785at2759"/>
<evidence type="ECO:0000256" key="2">
    <source>
        <dbReference type="RuleBase" id="RU000411"/>
    </source>
</evidence>
<dbReference type="EMBL" id="KV005674">
    <property type="protein sequence ID" value="KZV33799.1"/>
    <property type="molecule type" value="Genomic_DNA"/>
</dbReference>
<comment type="similarity">
    <text evidence="1 2">Belongs to the serpin family.</text>
</comment>
<dbReference type="PANTHER" id="PTHR11461:SF211">
    <property type="entry name" value="GH10112P-RELATED"/>
    <property type="match status" value="1"/>
</dbReference>
<dbReference type="GO" id="GO:0005615">
    <property type="term" value="C:extracellular space"/>
    <property type="evidence" value="ECO:0007669"/>
    <property type="project" value="InterPro"/>
</dbReference>
<dbReference type="SUPFAM" id="SSF56574">
    <property type="entry name" value="Serpins"/>
    <property type="match status" value="1"/>
</dbReference>
<dbReference type="InterPro" id="IPR023795">
    <property type="entry name" value="Serpin_CS"/>
</dbReference>
<dbReference type="SMART" id="SM00093">
    <property type="entry name" value="SERPIN"/>
    <property type="match status" value="1"/>
</dbReference>
<dbReference type="InterPro" id="IPR023796">
    <property type="entry name" value="Serpin_dom"/>
</dbReference>
<evidence type="ECO:0000313" key="4">
    <source>
        <dbReference type="EMBL" id="KZV33799.1"/>
    </source>
</evidence>
<feature type="domain" description="Serpin" evidence="3">
    <location>
        <begin position="15"/>
        <end position="386"/>
    </location>
</feature>
<dbReference type="SMR" id="A0A2Z7BKA4"/>
<organism evidence="4 5">
    <name type="scientific">Dorcoceras hygrometricum</name>
    <dbReference type="NCBI Taxonomy" id="472368"/>
    <lineage>
        <taxon>Eukaryota</taxon>
        <taxon>Viridiplantae</taxon>
        <taxon>Streptophyta</taxon>
        <taxon>Embryophyta</taxon>
        <taxon>Tracheophyta</taxon>
        <taxon>Spermatophyta</taxon>
        <taxon>Magnoliopsida</taxon>
        <taxon>eudicotyledons</taxon>
        <taxon>Gunneridae</taxon>
        <taxon>Pentapetalae</taxon>
        <taxon>asterids</taxon>
        <taxon>lamiids</taxon>
        <taxon>Lamiales</taxon>
        <taxon>Gesneriaceae</taxon>
        <taxon>Didymocarpoideae</taxon>
        <taxon>Trichosporeae</taxon>
        <taxon>Loxocarpinae</taxon>
        <taxon>Dorcoceras</taxon>
    </lineage>
</organism>
<proteinExistence type="inferred from homology"/>
<dbReference type="InterPro" id="IPR000215">
    <property type="entry name" value="Serpin_fam"/>
</dbReference>
<reference evidence="4 5" key="1">
    <citation type="journal article" date="2015" name="Proc. Natl. Acad. Sci. U.S.A.">
        <title>The resurrection genome of Boea hygrometrica: A blueprint for survival of dehydration.</title>
        <authorList>
            <person name="Xiao L."/>
            <person name="Yang G."/>
            <person name="Zhang L."/>
            <person name="Yang X."/>
            <person name="Zhao S."/>
            <person name="Ji Z."/>
            <person name="Zhou Q."/>
            <person name="Hu M."/>
            <person name="Wang Y."/>
            <person name="Chen M."/>
            <person name="Xu Y."/>
            <person name="Jin H."/>
            <person name="Xiao X."/>
            <person name="Hu G."/>
            <person name="Bao F."/>
            <person name="Hu Y."/>
            <person name="Wan P."/>
            <person name="Li L."/>
            <person name="Deng X."/>
            <person name="Kuang T."/>
            <person name="Xiang C."/>
            <person name="Zhu J.K."/>
            <person name="Oliver M.J."/>
            <person name="He Y."/>
        </authorList>
    </citation>
    <scope>NUCLEOTIDE SEQUENCE [LARGE SCALE GENOMIC DNA]</scope>
    <source>
        <strain evidence="5">cv. XS01</strain>
    </source>
</reference>
<dbReference type="GO" id="GO:0004867">
    <property type="term" value="F:serine-type endopeptidase inhibitor activity"/>
    <property type="evidence" value="ECO:0007669"/>
    <property type="project" value="InterPro"/>
</dbReference>
<sequence length="389" mass="43142">MNLRESILDQTDVSLTLAKHVISAKAKNDNFVFSPLSIHVVLGLITAGSNGPTRDQLLGYLKTKSAEDLNSLSLQLVSLLFADGGPLGGPQLSFANGVWVDQSLNFKPEFKEIVDNVYKAGSSRVDFQFKAVEVTKEVNTWAGKETNGLIEEILPSGSVDSSTRLIFANAVYFKGAWNEKFDASETKEDEFFLLNGSLVKVPFMTSKKKQYVREFDGFKVLALSYKQGEDKRKFTMYFFLPDAKDGLRTLLEKFGSTSEFIEHHLPHQRVEIGDFRIPKFKLDFGFEASEILKKQELVLPFTGGGLTEIVDSPVSQKLYVSNIFHKSFIEVNEEGTEAAAATAGVVTLKAIMVNDKLDFVADHPFLFVIREDLTGVVLFIGQVTNPLAG</sequence>
<dbReference type="Gene3D" id="3.30.497.10">
    <property type="entry name" value="Antithrombin, subunit I, domain 2"/>
    <property type="match status" value="1"/>
</dbReference>
<dbReference type="CDD" id="cd02043">
    <property type="entry name" value="serpinP_plants"/>
    <property type="match status" value="1"/>
</dbReference>
<name>A0A2Z7BKA4_9LAMI</name>
<gene>
    <name evidence="4" type="ORF">F511_30810</name>
</gene>
<dbReference type="InterPro" id="IPR042185">
    <property type="entry name" value="Serpin_sf_2"/>
</dbReference>
<protein>
    <submittedName>
        <fullName evidence="4">Serpin-ZX-like</fullName>
    </submittedName>
</protein>
<keyword evidence="5" id="KW-1185">Reference proteome</keyword>
<dbReference type="AlphaFoldDB" id="A0A2Z7BKA4"/>
<dbReference type="InterPro" id="IPR042178">
    <property type="entry name" value="Serpin_sf_1"/>
</dbReference>
<dbReference type="PANTHER" id="PTHR11461">
    <property type="entry name" value="SERINE PROTEASE INHIBITOR, SERPIN"/>
    <property type="match status" value="1"/>
</dbReference>
<accession>A0A2Z7BKA4</accession>
<dbReference type="Pfam" id="PF00079">
    <property type="entry name" value="Serpin"/>
    <property type="match status" value="1"/>
</dbReference>
<evidence type="ECO:0000313" key="5">
    <source>
        <dbReference type="Proteomes" id="UP000250235"/>
    </source>
</evidence>
<dbReference type="Proteomes" id="UP000250235">
    <property type="component" value="Unassembled WGS sequence"/>
</dbReference>
<dbReference type="PROSITE" id="PS00284">
    <property type="entry name" value="SERPIN"/>
    <property type="match status" value="1"/>
</dbReference>
<evidence type="ECO:0000259" key="3">
    <source>
        <dbReference type="SMART" id="SM00093"/>
    </source>
</evidence>
<dbReference type="InterPro" id="IPR036186">
    <property type="entry name" value="Serpin_sf"/>
</dbReference>
<dbReference type="Gene3D" id="2.30.39.10">
    <property type="entry name" value="Alpha-1-antitrypsin, domain 1"/>
    <property type="match status" value="1"/>
</dbReference>